<evidence type="ECO:0000313" key="7">
    <source>
        <dbReference type="EMBL" id="MBA2133066.1"/>
    </source>
</evidence>
<feature type="domain" description="CheR-type methyltransferase" evidence="6">
    <location>
        <begin position="17"/>
        <end position="271"/>
    </location>
</feature>
<sequence length="282" mass="32839">MGWMREAEDDQTMALSYEEFKKAASKLCGTDLFLYKSQQMDRRIHSLMGFWGIRDYDEYLTVLKTNPQRYQEFVKRLTINVSEFFRNPDRFIELWERFLPEILQKTGGVRIWSAGCSNGAEPYSVAIILSELNALHRASILATDIDEVVLEKARKGAYIFNEVKSLPSELREKYFRQEGEVFYFDEALKKRVQFKKHNLLQEPFPENLDLIICRNVVIYFTEEAKQKIYVDFNRALRVGGYFLTGGTEPILYYRQYGFENVAPSFYQKIGPPMSTAGPGNGV</sequence>
<accession>A0A8J6LIV3</accession>
<dbReference type="Gene3D" id="3.40.50.150">
    <property type="entry name" value="Vaccinia Virus protein VP39"/>
    <property type="match status" value="1"/>
</dbReference>
<dbReference type="PANTHER" id="PTHR24422:SF19">
    <property type="entry name" value="CHEMOTAXIS PROTEIN METHYLTRANSFERASE"/>
    <property type="match status" value="1"/>
</dbReference>
<dbReference type="InterPro" id="IPR036804">
    <property type="entry name" value="CheR_N_sf"/>
</dbReference>
<dbReference type="SMART" id="SM00138">
    <property type="entry name" value="MeTrc"/>
    <property type="match status" value="1"/>
</dbReference>
<dbReference type="GO" id="GO:0008983">
    <property type="term" value="F:protein-glutamate O-methyltransferase activity"/>
    <property type="evidence" value="ECO:0007669"/>
    <property type="project" value="UniProtKB-EC"/>
</dbReference>
<dbReference type="InterPro" id="IPR029063">
    <property type="entry name" value="SAM-dependent_MTases_sf"/>
</dbReference>
<dbReference type="InterPro" id="IPR022641">
    <property type="entry name" value="CheR_N"/>
</dbReference>
<evidence type="ECO:0000256" key="2">
    <source>
        <dbReference type="ARBA" id="ARBA00012534"/>
    </source>
</evidence>
<keyword evidence="8" id="KW-1185">Reference proteome</keyword>
<dbReference type="CDD" id="cd02440">
    <property type="entry name" value="AdoMet_MTases"/>
    <property type="match status" value="1"/>
</dbReference>
<gene>
    <name evidence="7" type="ORF">G5B42_05860</name>
</gene>
<dbReference type="AlphaFoldDB" id="A0A8J6LIV3"/>
<reference evidence="7" key="1">
    <citation type="submission" date="2020-06" db="EMBL/GenBank/DDBJ databases">
        <title>Novel chitinolytic bacterium.</title>
        <authorList>
            <person name="Ungkulpasvich U."/>
            <person name="Kosugi A."/>
            <person name="Uke A."/>
        </authorList>
    </citation>
    <scope>NUCLEOTIDE SEQUENCE</scope>
    <source>
        <strain evidence="7">UUS1-1</strain>
    </source>
</reference>
<evidence type="ECO:0000256" key="4">
    <source>
        <dbReference type="ARBA" id="ARBA00022679"/>
    </source>
</evidence>
<comment type="catalytic activity">
    <reaction evidence="1">
        <text>L-glutamyl-[protein] + S-adenosyl-L-methionine = [protein]-L-glutamate 5-O-methyl ester + S-adenosyl-L-homocysteine</text>
        <dbReference type="Rhea" id="RHEA:24452"/>
        <dbReference type="Rhea" id="RHEA-COMP:10208"/>
        <dbReference type="Rhea" id="RHEA-COMP:10311"/>
        <dbReference type="ChEBI" id="CHEBI:29973"/>
        <dbReference type="ChEBI" id="CHEBI:57856"/>
        <dbReference type="ChEBI" id="CHEBI:59789"/>
        <dbReference type="ChEBI" id="CHEBI:82795"/>
        <dbReference type="EC" id="2.1.1.80"/>
    </reaction>
</comment>
<evidence type="ECO:0000256" key="1">
    <source>
        <dbReference type="ARBA" id="ARBA00001541"/>
    </source>
</evidence>
<dbReference type="PROSITE" id="PS50123">
    <property type="entry name" value="CHER"/>
    <property type="match status" value="1"/>
</dbReference>
<dbReference type="Pfam" id="PF03705">
    <property type="entry name" value="CheR_N"/>
    <property type="match status" value="1"/>
</dbReference>
<dbReference type="PRINTS" id="PR00996">
    <property type="entry name" value="CHERMTFRASE"/>
</dbReference>
<keyword evidence="3" id="KW-0489">Methyltransferase</keyword>
<dbReference type="Gene3D" id="1.10.155.10">
    <property type="entry name" value="Chemotaxis receptor methyltransferase CheR, N-terminal domain"/>
    <property type="match status" value="1"/>
</dbReference>
<dbReference type="GO" id="GO:0032259">
    <property type="term" value="P:methylation"/>
    <property type="evidence" value="ECO:0007669"/>
    <property type="project" value="UniProtKB-KW"/>
</dbReference>
<protein>
    <recommendedName>
        <fullName evidence="2">protein-glutamate O-methyltransferase</fullName>
        <ecNumber evidence="2">2.1.1.80</ecNumber>
    </recommendedName>
</protein>
<proteinExistence type="predicted"/>
<keyword evidence="5" id="KW-0949">S-adenosyl-L-methionine</keyword>
<dbReference type="InterPro" id="IPR050903">
    <property type="entry name" value="Bact_Chemotaxis_MeTrfase"/>
</dbReference>
<dbReference type="PANTHER" id="PTHR24422">
    <property type="entry name" value="CHEMOTAXIS PROTEIN METHYLTRANSFERASE"/>
    <property type="match status" value="1"/>
</dbReference>
<dbReference type="SUPFAM" id="SSF47757">
    <property type="entry name" value="Chemotaxis receptor methyltransferase CheR, N-terminal domain"/>
    <property type="match status" value="1"/>
</dbReference>
<dbReference type="InterPro" id="IPR000780">
    <property type="entry name" value="CheR_MeTrfase"/>
</dbReference>
<dbReference type="InterPro" id="IPR022642">
    <property type="entry name" value="CheR_C"/>
</dbReference>
<dbReference type="Proteomes" id="UP000657177">
    <property type="component" value="Unassembled WGS sequence"/>
</dbReference>
<keyword evidence="4" id="KW-0808">Transferase</keyword>
<evidence type="ECO:0000313" key="8">
    <source>
        <dbReference type="Proteomes" id="UP000657177"/>
    </source>
</evidence>
<dbReference type="EC" id="2.1.1.80" evidence="2"/>
<organism evidence="7 8">
    <name type="scientific">Capillibacterium thermochitinicola</name>
    <dbReference type="NCBI Taxonomy" id="2699427"/>
    <lineage>
        <taxon>Bacteria</taxon>
        <taxon>Bacillati</taxon>
        <taxon>Bacillota</taxon>
        <taxon>Capillibacterium</taxon>
    </lineage>
</organism>
<dbReference type="Pfam" id="PF01739">
    <property type="entry name" value="CheR"/>
    <property type="match status" value="1"/>
</dbReference>
<comment type="caution">
    <text evidence="7">The sequence shown here is derived from an EMBL/GenBank/DDBJ whole genome shotgun (WGS) entry which is preliminary data.</text>
</comment>
<name>A0A8J6LIV3_9FIRM</name>
<evidence type="ECO:0000256" key="3">
    <source>
        <dbReference type="ARBA" id="ARBA00022603"/>
    </source>
</evidence>
<dbReference type="EMBL" id="JAAKDE010000010">
    <property type="protein sequence ID" value="MBA2133066.1"/>
    <property type="molecule type" value="Genomic_DNA"/>
</dbReference>
<dbReference type="SUPFAM" id="SSF53335">
    <property type="entry name" value="S-adenosyl-L-methionine-dependent methyltransferases"/>
    <property type="match status" value="1"/>
</dbReference>
<evidence type="ECO:0000256" key="5">
    <source>
        <dbReference type="ARBA" id="ARBA00022691"/>
    </source>
</evidence>
<evidence type="ECO:0000259" key="6">
    <source>
        <dbReference type="PROSITE" id="PS50123"/>
    </source>
</evidence>